<feature type="domain" description="Glycosyl transferase family 1" evidence="2">
    <location>
        <begin position="210"/>
        <end position="346"/>
    </location>
</feature>
<evidence type="ECO:0000259" key="3">
    <source>
        <dbReference type="Pfam" id="PF13439"/>
    </source>
</evidence>
<gene>
    <name evidence="4" type="ORF">H6G03_17535</name>
</gene>
<dbReference type="PANTHER" id="PTHR46401">
    <property type="entry name" value="GLYCOSYLTRANSFERASE WBBK-RELATED"/>
    <property type="match status" value="1"/>
</dbReference>
<dbReference type="AlphaFoldDB" id="A0A926ZHP4"/>
<dbReference type="GO" id="GO:0016757">
    <property type="term" value="F:glycosyltransferase activity"/>
    <property type="evidence" value="ECO:0007669"/>
    <property type="project" value="InterPro"/>
</dbReference>
<dbReference type="Gene3D" id="3.40.50.2000">
    <property type="entry name" value="Glycogen Phosphorylase B"/>
    <property type="match status" value="1"/>
</dbReference>
<reference evidence="4" key="1">
    <citation type="journal article" date="2015" name="ISME J.">
        <title>Draft Genome Sequence of Streptomyces incarnatus NRRL8089, which Produces the Nucleoside Antibiotic Sinefungin.</title>
        <authorList>
            <person name="Oshima K."/>
            <person name="Hattori M."/>
            <person name="Shimizu H."/>
            <person name="Fukuda K."/>
            <person name="Nemoto M."/>
            <person name="Inagaki K."/>
            <person name="Tamura T."/>
        </authorList>
    </citation>
    <scope>NUCLEOTIDE SEQUENCE</scope>
    <source>
        <strain evidence="4">FACHB-1375</strain>
    </source>
</reference>
<dbReference type="EMBL" id="JACJPW010000043">
    <property type="protein sequence ID" value="MBD2182844.1"/>
    <property type="molecule type" value="Genomic_DNA"/>
</dbReference>
<dbReference type="CDD" id="cd03809">
    <property type="entry name" value="GT4_MtfB-like"/>
    <property type="match status" value="1"/>
</dbReference>
<dbReference type="GO" id="GO:0009103">
    <property type="term" value="P:lipopolysaccharide biosynthetic process"/>
    <property type="evidence" value="ECO:0007669"/>
    <property type="project" value="TreeGrafter"/>
</dbReference>
<reference evidence="4" key="2">
    <citation type="submission" date="2020-08" db="EMBL/GenBank/DDBJ databases">
        <authorList>
            <person name="Chen M."/>
            <person name="Teng W."/>
            <person name="Zhao L."/>
            <person name="Hu C."/>
            <person name="Zhou Y."/>
            <person name="Han B."/>
            <person name="Song L."/>
            <person name="Shu W."/>
        </authorList>
    </citation>
    <scope>NUCLEOTIDE SEQUENCE</scope>
    <source>
        <strain evidence="4">FACHB-1375</strain>
    </source>
</reference>
<evidence type="ECO:0000256" key="1">
    <source>
        <dbReference type="ARBA" id="ARBA00022679"/>
    </source>
</evidence>
<name>A0A926ZHP4_9CYAN</name>
<feature type="domain" description="Glycosyltransferase subfamily 4-like N-terminal" evidence="3">
    <location>
        <begin position="43"/>
        <end position="188"/>
    </location>
</feature>
<dbReference type="Pfam" id="PF00534">
    <property type="entry name" value="Glycos_transf_1"/>
    <property type="match status" value="1"/>
</dbReference>
<evidence type="ECO:0000313" key="4">
    <source>
        <dbReference type="EMBL" id="MBD2182844.1"/>
    </source>
</evidence>
<dbReference type="InterPro" id="IPR028098">
    <property type="entry name" value="Glyco_trans_4-like_N"/>
</dbReference>
<sequence length="532" mass="60019">MNKDSLLYPQINSSRNIENNLNYQKIYPIIVIDAIFFQFYKTGIARVWRSLLEEWAASGYAKHIVVLDRVGTAPKISGIRYRNVQQYDYSKTDADRIMLQQVCNEENADLFVSTYYTTPISTPSVFMAYDMIPEIMRWNLAEPMWREKHYAIRHAYRYIAISENTARDLAKFFPHIHASSITVAHCGVKSIFSPAIPEEISSFKVKYSISKPYFLLVGASTGYKNTILFIQAFAKLTNKQDFEIVYTGASFLSESDRKAFLSGITIHKLQLEDEELKLAYSGAVALVYPSKYEGFGLPILEALSCGCPVITCANASIPEVAGEAAIYVNDSDVDELTKALSEVQKLDVRQSLISAGLSQSKKFSWSKMADLVSSALQSAAANIENAKKASAELSVHVEKFERQLLEETIDSSQFLNLVSGCMNLYEIDPEDESVLADLRLIRKRIANFWLSAAVEELESLYLGNIGKAHQILQNSAFKKTQLTEVEQTFVDELVEKLAKGLDNSRAINYRLAAMLYCLENEGDRTHFPNWLQ</sequence>
<dbReference type="Proteomes" id="UP000641646">
    <property type="component" value="Unassembled WGS sequence"/>
</dbReference>
<evidence type="ECO:0000313" key="5">
    <source>
        <dbReference type="Proteomes" id="UP000641646"/>
    </source>
</evidence>
<evidence type="ECO:0000259" key="2">
    <source>
        <dbReference type="Pfam" id="PF00534"/>
    </source>
</evidence>
<keyword evidence="5" id="KW-1185">Reference proteome</keyword>
<dbReference type="SUPFAM" id="SSF53756">
    <property type="entry name" value="UDP-Glycosyltransferase/glycogen phosphorylase"/>
    <property type="match status" value="1"/>
</dbReference>
<proteinExistence type="predicted"/>
<dbReference type="Pfam" id="PF13439">
    <property type="entry name" value="Glyco_transf_4"/>
    <property type="match status" value="1"/>
</dbReference>
<accession>A0A926ZHP4</accession>
<keyword evidence="1" id="KW-0808">Transferase</keyword>
<comment type="caution">
    <text evidence="4">The sequence shown here is derived from an EMBL/GenBank/DDBJ whole genome shotgun (WGS) entry which is preliminary data.</text>
</comment>
<dbReference type="PANTHER" id="PTHR46401:SF2">
    <property type="entry name" value="GLYCOSYLTRANSFERASE WBBK-RELATED"/>
    <property type="match status" value="1"/>
</dbReference>
<protein>
    <submittedName>
        <fullName evidence="4">Glycosyltransferase family 4 protein</fullName>
    </submittedName>
</protein>
<organism evidence="4 5">
    <name type="scientific">Aerosakkonema funiforme FACHB-1375</name>
    <dbReference type="NCBI Taxonomy" id="2949571"/>
    <lineage>
        <taxon>Bacteria</taxon>
        <taxon>Bacillati</taxon>
        <taxon>Cyanobacteriota</taxon>
        <taxon>Cyanophyceae</taxon>
        <taxon>Oscillatoriophycideae</taxon>
        <taxon>Aerosakkonematales</taxon>
        <taxon>Aerosakkonemataceae</taxon>
        <taxon>Aerosakkonema</taxon>
    </lineage>
</organism>
<dbReference type="InterPro" id="IPR001296">
    <property type="entry name" value="Glyco_trans_1"/>
</dbReference>